<dbReference type="RefSeq" id="WP_121451291.1">
    <property type="nucleotide sequence ID" value="NZ_RBWE01000001.1"/>
</dbReference>
<dbReference type="GO" id="GO:0000271">
    <property type="term" value="P:polysaccharide biosynthetic process"/>
    <property type="evidence" value="ECO:0007669"/>
    <property type="project" value="TreeGrafter"/>
</dbReference>
<dbReference type="SUPFAM" id="SSF51182">
    <property type="entry name" value="RmlC-like cupins"/>
    <property type="match status" value="1"/>
</dbReference>
<evidence type="ECO:0000256" key="1">
    <source>
        <dbReference type="PIRSR" id="PIRSR600888-3"/>
    </source>
</evidence>
<comment type="caution">
    <text evidence="2">The sequence shown here is derived from an EMBL/GenBank/DDBJ whole genome shotgun (WGS) entry which is preliminary data.</text>
</comment>
<organism evidence="2 3">
    <name type="scientific">Desulfofundulus salinus</name>
    <dbReference type="NCBI Taxonomy" id="2419843"/>
    <lineage>
        <taxon>Bacteria</taxon>
        <taxon>Bacillati</taxon>
        <taxon>Bacillota</taxon>
        <taxon>Clostridia</taxon>
        <taxon>Eubacteriales</taxon>
        <taxon>Peptococcaceae</taxon>
        <taxon>Desulfofundulus</taxon>
    </lineage>
</organism>
<sequence>MELIDGVQVKKLRLIPDERGFLMEMLRSDWPEFDKFGQAYITACYPGVIKAWHYHKIQWDHFVCVGGMAKVVLYDSREDSPTKGMVNVFHIGYLNPCLVKIPPLVYHGFTAEGNQTALIVNFPTELYNYENPDEYRLPYNDPSIPYTWEVRHG</sequence>
<name>A0A494WVF1_9FIRM</name>
<dbReference type="Gene3D" id="2.60.120.10">
    <property type="entry name" value="Jelly Rolls"/>
    <property type="match status" value="1"/>
</dbReference>
<dbReference type="OrthoDB" id="9800680at2"/>
<accession>A0A494WVF1</accession>
<reference evidence="2 3" key="1">
    <citation type="submission" date="2018-10" db="EMBL/GenBank/DDBJ databases">
        <authorList>
            <person name="Grouzdev D.S."/>
            <person name="Krutkina M.S."/>
            <person name="Tourova T.P."/>
            <person name="Nazina T.N."/>
        </authorList>
    </citation>
    <scope>NUCLEOTIDE SEQUENCE [LARGE SCALE GENOMIC DNA]</scope>
    <source>
        <strain evidence="2 3">435</strain>
    </source>
</reference>
<dbReference type="EMBL" id="RBWE01000001">
    <property type="protein sequence ID" value="RKO66873.1"/>
    <property type="molecule type" value="Genomic_DNA"/>
</dbReference>
<dbReference type="InterPro" id="IPR000888">
    <property type="entry name" value="RmlC-like"/>
</dbReference>
<dbReference type="Proteomes" id="UP000271256">
    <property type="component" value="Unassembled WGS sequence"/>
</dbReference>
<dbReference type="InterPro" id="IPR014710">
    <property type="entry name" value="RmlC-like_jellyroll"/>
</dbReference>
<dbReference type="Pfam" id="PF00908">
    <property type="entry name" value="dTDP_sugar_isom"/>
    <property type="match status" value="1"/>
</dbReference>
<evidence type="ECO:0000313" key="2">
    <source>
        <dbReference type="EMBL" id="RKO66873.1"/>
    </source>
</evidence>
<dbReference type="AlphaFoldDB" id="A0A494WVF1"/>
<gene>
    <name evidence="2" type="ORF">D7024_07890</name>
</gene>
<dbReference type="PANTHER" id="PTHR21047">
    <property type="entry name" value="DTDP-6-DEOXY-D-GLUCOSE-3,5 EPIMERASE"/>
    <property type="match status" value="1"/>
</dbReference>
<evidence type="ECO:0000313" key="3">
    <source>
        <dbReference type="Proteomes" id="UP000271256"/>
    </source>
</evidence>
<keyword evidence="3" id="KW-1185">Reference proteome</keyword>
<dbReference type="GO" id="GO:0005829">
    <property type="term" value="C:cytosol"/>
    <property type="evidence" value="ECO:0007669"/>
    <property type="project" value="TreeGrafter"/>
</dbReference>
<dbReference type="GO" id="GO:0008830">
    <property type="term" value="F:dTDP-4-dehydrorhamnose 3,5-epimerase activity"/>
    <property type="evidence" value="ECO:0007669"/>
    <property type="project" value="InterPro"/>
</dbReference>
<dbReference type="PANTHER" id="PTHR21047:SF2">
    <property type="entry name" value="THYMIDINE DIPHOSPHO-4-KETO-RHAMNOSE 3,5-EPIMERASE"/>
    <property type="match status" value="1"/>
</dbReference>
<proteinExistence type="predicted"/>
<dbReference type="InterPro" id="IPR011051">
    <property type="entry name" value="RmlC_Cupin_sf"/>
</dbReference>
<feature type="site" description="Participates in a stacking interaction with the thymidine ring of dTDP-4-oxo-6-deoxyglucose" evidence="1">
    <location>
        <position position="127"/>
    </location>
</feature>
<protein>
    <submittedName>
        <fullName evidence="2">dTDP-4-dehydrorhamnose 3,5-epimerase</fullName>
    </submittedName>
</protein>